<protein>
    <submittedName>
        <fullName evidence="1">Uncharacterized protein</fullName>
    </submittedName>
</protein>
<dbReference type="EMBL" id="FOIW01000001">
    <property type="protein sequence ID" value="SEV89845.1"/>
    <property type="molecule type" value="Genomic_DNA"/>
</dbReference>
<evidence type="ECO:0000313" key="2">
    <source>
        <dbReference type="Proteomes" id="UP000182125"/>
    </source>
</evidence>
<organism evidence="1 2">
    <name type="scientific">Thermococcus thioreducens</name>
    <dbReference type="NCBI Taxonomy" id="277988"/>
    <lineage>
        <taxon>Archaea</taxon>
        <taxon>Methanobacteriati</taxon>
        <taxon>Methanobacteriota</taxon>
        <taxon>Thermococci</taxon>
        <taxon>Thermococcales</taxon>
        <taxon>Thermococcaceae</taxon>
        <taxon>Thermococcus</taxon>
    </lineage>
</organism>
<dbReference type="RefSeq" id="WP_055429400.1">
    <property type="nucleotide sequence ID" value="NZ_CP015105.1"/>
</dbReference>
<dbReference type="Proteomes" id="UP000182125">
    <property type="component" value="Unassembled WGS sequence"/>
</dbReference>
<gene>
    <name evidence="1" type="ORF">SAMN05216170_0730</name>
</gene>
<dbReference type="OrthoDB" id="87069at2157"/>
<sequence>MPKRFIKNMNKIHMSGTMIIAGRNKWVILLKYYPPWQGYPPRKRKKRETTEIIEVLEMLADPRRLEDIPEDVRSILKFVHLESFLQEA</sequence>
<proteinExistence type="predicted"/>
<accession>A0A1I0MPJ9</accession>
<dbReference type="AlphaFoldDB" id="A0A1I0MPJ9"/>
<evidence type="ECO:0000313" key="1">
    <source>
        <dbReference type="EMBL" id="SEV89845.1"/>
    </source>
</evidence>
<name>A0A1I0MPJ9_9EURY</name>
<reference evidence="1 2" key="1">
    <citation type="submission" date="2016-10" db="EMBL/GenBank/DDBJ databases">
        <authorList>
            <person name="de Groot N.N."/>
        </authorList>
    </citation>
    <scope>NUCLEOTIDE SEQUENCE [LARGE SCALE GENOMIC DNA]</scope>
    <source>
        <strain evidence="1 2">OGL-20</strain>
    </source>
</reference>
<dbReference type="GeneID" id="33333983"/>